<keyword evidence="7" id="KW-0408">Iron</keyword>
<dbReference type="Pfam" id="PF13640">
    <property type="entry name" value="2OG-FeII_Oxy_3"/>
    <property type="match status" value="1"/>
</dbReference>
<evidence type="ECO:0000313" key="10">
    <source>
        <dbReference type="EMBL" id="MDR7098884.1"/>
    </source>
</evidence>
<dbReference type="SMART" id="SM00702">
    <property type="entry name" value="P4Hc"/>
    <property type="match status" value="1"/>
</dbReference>
<keyword evidence="3" id="KW-0256">Endoplasmic reticulum</keyword>
<dbReference type="InterPro" id="IPR044862">
    <property type="entry name" value="Pro_4_hyd_alph_FE2OG_OXY"/>
</dbReference>
<proteinExistence type="predicted"/>
<protein>
    <recommendedName>
        <fullName evidence="9">Fe2OG dioxygenase domain-containing protein</fullName>
    </recommendedName>
</protein>
<dbReference type="SUPFAM" id="SSF81901">
    <property type="entry name" value="HCP-like"/>
    <property type="match status" value="1"/>
</dbReference>
<dbReference type="PROSITE" id="PS51471">
    <property type="entry name" value="FE2OG_OXY"/>
    <property type="match status" value="1"/>
</dbReference>
<accession>A0ABU1VN40</accession>
<evidence type="ECO:0000256" key="2">
    <source>
        <dbReference type="ARBA" id="ARBA00022723"/>
    </source>
</evidence>
<evidence type="ECO:0000256" key="8">
    <source>
        <dbReference type="ARBA" id="ARBA00023180"/>
    </source>
</evidence>
<keyword evidence="8" id="KW-0325">Glycoprotein</keyword>
<dbReference type="InterPro" id="IPR005123">
    <property type="entry name" value="Oxoglu/Fe-dep_dioxygenase_dom"/>
</dbReference>
<dbReference type="PANTHER" id="PTHR10869:SF246">
    <property type="entry name" value="TRANSMEMBRANE PROLYL 4-HYDROXYLASE"/>
    <property type="match status" value="1"/>
</dbReference>
<reference evidence="10 11" key="1">
    <citation type="submission" date="2023-07" db="EMBL/GenBank/DDBJ databases">
        <title>Sorghum-associated microbial communities from plants grown in Nebraska, USA.</title>
        <authorList>
            <person name="Schachtman D."/>
        </authorList>
    </citation>
    <scope>NUCLEOTIDE SEQUENCE [LARGE SCALE GENOMIC DNA]</scope>
    <source>
        <strain evidence="10 11">BE187</strain>
    </source>
</reference>
<keyword evidence="5" id="KW-0223">Dioxygenase</keyword>
<keyword evidence="6" id="KW-0560">Oxidoreductase</keyword>
<dbReference type="Gene3D" id="2.60.120.620">
    <property type="entry name" value="q2cbj1_9rhob like domain"/>
    <property type="match status" value="1"/>
</dbReference>
<evidence type="ECO:0000256" key="6">
    <source>
        <dbReference type="ARBA" id="ARBA00023002"/>
    </source>
</evidence>
<dbReference type="InterPro" id="IPR045054">
    <property type="entry name" value="P4HA-like"/>
</dbReference>
<feature type="domain" description="Fe2OG dioxygenase" evidence="9">
    <location>
        <begin position="308"/>
        <end position="415"/>
    </location>
</feature>
<gene>
    <name evidence="10" type="ORF">J2X04_001231</name>
</gene>
<dbReference type="PANTHER" id="PTHR10869">
    <property type="entry name" value="PROLYL 4-HYDROXYLASE ALPHA SUBUNIT"/>
    <property type="match status" value="1"/>
</dbReference>
<evidence type="ECO:0000256" key="5">
    <source>
        <dbReference type="ARBA" id="ARBA00022964"/>
    </source>
</evidence>
<evidence type="ECO:0000256" key="4">
    <source>
        <dbReference type="ARBA" id="ARBA00022896"/>
    </source>
</evidence>
<dbReference type="InterPro" id="IPR011990">
    <property type="entry name" value="TPR-like_helical_dom_sf"/>
</dbReference>
<evidence type="ECO:0000256" key="3">
    <source>
        <dbReference type="ARBA" id="ARBA00022824"/>
    </source>
</evidence>
<name>A0ABU1VN40_9GAMM</name>
<organism evidence="10 11">
    <name type="scientific">Agrilutibacter niabensis</name>
    <dbReference type="NCBI Taxonomy" id="380628"/>
    <lineage>
        <taxon>Bacteria</taxon>
        <taxon>Pseudomonadati</taxon>
        <taxon>Pseudomonadota</taxon>
        <taxon>Gammaproteobacteria</taxon>
        <taxon>Lysobacterales</taxon>
        <taxon>Lysobacteraceae</taxon>
        <taxon>Agrilutibacter</taxon>
    </lineage>
</organism>
<dbReference type="Proteomes" id="UP001267878">
    <property type="component" value="Unassembled WGS sequence"/>
</dbReference>
<evidence type="ECO:0000256" key="7">
    <source>
        <dbReference type="ARBA" id="ARBA00023004"/>
    </source>
</evidence>
<keyword evidence="11" id="KW-1185">Reference proteome</keyword>
<evidence type="ECO:0000313" key="11">
    <source>
        <dbReference type="Proteomes" id="UP001267878"/>
    </source>
</evidence>
<dbReference type="EMBL" id="JAVDVW010000001">
    <property type="protein sequence ID" value="MDR7098884.1"/>
    <property type="molecule type" value="Genomic_DNA"/>
</dbReference>
<evidence type="ECO:0000259" key="9">
    <source>
        <dbReference type="PROSITE" id="PS51471"/>
    </source>
</evidence>
<dbReference type="InterPro" id="IPR006597">
    <property type="entry name" value="Sel1-like"/>
</dbReference>
<keyword evidence="2" id="KW-0479">Metal-binding</keyword>
<dbReference type="InterPro" id="IPR006620">
    <property type="entry name" value="Pro_4_hyd_alph"/>
</dbReference>
<comment type="cofactor">
    <cofactor evidence="1">
        <name>L-ascorbate</name>
        <dbReference type="ChEBI" id="CHEBI:38290"/>
    </cofactor>
</comment>
<dbReference type="RefSeq" id="WP_310052993.1">
    <property type="nucleotide sequence ID" value="NZ_JAVDVW010000001.1"/>
</dbReference>
<dbReference type="SMART" id="SM00671">
    <property type="entry name" value="SEL1"/>
    <property type="match status" value="3"/>
</dbReference>
<evidence type="ECO:0000256" key="1">
    <source>
        <dbReference type="ARBA" id="ARBA00001961"/>
    </source>
</evidence>
<dbReference type="Gene3D" id="1.25.40.10">
    <property type="entry name" value="Tetratricopeptide repeat domain"/>
    <property type="match status" value="2"/>
</dbReference>
<sequence length="421" mass="45965">MRNDTDPALAELRREAEGGAPQALYQLANALVVQHELEEAQALHRRAAEAGLGNSQVEYARMLMYGVASDPDPVQAREWLLRAEAAGNVVAGYLLVLMQFGQGRHGEGAFNDRLLAAIRAEYPPALRAAAIHFGRRANAADQTRCLQLLERAAVRGDAVAARLLAERLMRGEGCPPQPQAARDIAAQLARIGIGPLPAIDVAPLDRSLPAAALALDEVLRPVPAQEQSSRPHVLTVDHLLSADECRLLMASAEPRLQRSQTVDPETGLPLEMELRTSEDASFDPILEDLSLRLVQARMATAAGLPLAHAEHLTILRYRPGQEYRPHRDYRPPGSIERDHPEAGNRLRTICVYLNEVAAGGETEFPVSGVKVAPQAGRAVIFDNLHADGRPDVDSLHAGLPVLQGEKWLATLWIRQGRYRAY</sequence>
<comment type="caution">
    <text evidence="10">The sequence shown here is derived from an EMBL/GenBank/DDBJ whole genome shotgun (WGS) entry which is preliminary data.</text>
</comment>
<keyword evidence="4" id="KW-0847">Vitamin C</keyword>